<gene>
    <name evidence="11" type="primary">RvY_07169</name>
    <name evidence="11" type="synonym">RvY_07169.1</name>
    <name evidence="11" type="ORF">RvY_07169-1</name>
</gene>
<proteinExistence type="inferred from homology"/>
<evidence type="ECO:0000259" key="9">
    <source>
        <dbReference type="Pfam" id="PF23659"/>
    </source>
</evidence>
<dbReference type="OrthoDB" id="10258297at2759"/>
<dbReference type="InterPro" id="IPR018611">
    <property type="entry name" value="Ufl1"/>
</dbReference>
<dbReference type="GO" id="GO:0034976">
    <property type="term" value="P:response to endoplasmic reticulum stress"/>
    <property type="evidence" value="ECO:0007669"/>
    <property type="project" value="TreeGrafter"/>
</dbReference>
<dbReference type="PANTHER" id="PTHR31057">
    <property type="entry name" value="E3 UFM1-PROTEIN LIGASE 1"/>
    <property type="match status" value="1"/>
</dbReference>
<dbReference type="GO" id="GO:0061666">
    <property type="term" value="F:UFM1 ligase activity"/>
    <property type="evidence" value="ECO:0007669"/>
    <property type="project" value="InterPro"/>
</dbReference>
<evidence type="ECO:0000256" key="4">
    <source>
        <dbReference type="ARBA" id="ARBA00022679"/>
    </source>
</evidence>
<name>A0A1D1V1F0_RAMVA</name>
<evidence type="ECO:0000256" key="1">
    <source>
        <dbReference type="ARBA" id="ARBA00003950"/>
    </source>
</evidence>
<feature type="domain" description="E3 UFM1-protein ligase-like C-terminal" evidence="10">
    <location>
        <begin position="640"/>
        <end position="710"/>
    </location>
</feature>
<reference evidence="11 12" key="1">
    <citation type="journal article" date="2016" name="Nat. Commun.">
        <title>Extremotolerant tardigrade genome and improved radiotolerance of human cultured cells by tardigrade-unique protein.</title>
        <authorList>
            <person name="Hashimoto T."/>
            <person name="Horikawa D.D."/>
            <person name="Saito Y."/>
            <person name="Kuwahara H."/>
            <person name="Kozuka-Hata H."/>
            <person name="Shin-I T."/>
            <person name="Minakuchi Y."/>
            <person name="Ohishi K."/>
            <person name="Motoyama A."/>
            <person name="Aizu T."/>
            <person name="Enomoto A."/>
            <person name="Kondo K."/>
            <person name="Tanaka S."/>
            <person name="Hara Y."/>
            <person name="Koshikawa S."/>
            <person name="Sagara H."/>
            <person name="Miura T."/>
            <person name="Yokobori S."/>
            <person name="Miyagawa K."/>
            <person name="Suzuki Y."/>
            <person name="Kubo T."/>
            <person name="Oyama M."/>
            <person name="Kohara Y."/>
            <person name="Fujiyama A."/>
            <person name="Arakawa K."/>
            <person name="Katayama T."/>
            <person name="Toyoda A."/>
            <person name="Kunieda T."/>
        </authorList>
    </citation>
    <scope>NUCLEOTIDE SEQUENCE [LARGE SCALE GENOMIC DNA]</scope>
    <source>
        <strain evidence="11 12">YOKOZUNA-1</strain>
    </source>
</reference>
<evidence type="ECO:0000259" key="8">
    <source>
        <dbReference type="Pfam" id="PF09743"/>
    </source>
</evidence>
<dbReference type="Pfam" id="PF09743">
    <property type="entry name" value="E3_UFM1_ligase"/>
    <property type="match status" value="1"/>
</dbReference>
<dbReference type="EMBL" id="BDGG01000003">
    <property type="protein sequence ID" value="GAU95571.1"/>
    <property type="molecule type" value="Genomic_DNA"/>
</dbReference>
<dbReference type="Proteomes" id="UP000186922">
    <property type="component" value="Unassembled WGS sequence"/>
</dbReference>
<dbReference type="Pfam" id="PF25041">
    <property type="entry name" value="UFL1_C"/>
    <property type="match status" value="1"/>
</dbReference>
<dbReference type="InterPro" id="IPR056761">
    <property type="entry name" value="Ufl1-like_C"/>
</dbReference>
<keyword evidence="12" id="KW-1185">Reference proteome</keyword>
<keyword evidence="4" id="KW-0808">Transferase</keyword>
<dbReference type="Pfam" id="PF23659">
    <property type="entry name" value="UFL1"/>
    <property type="match status" value="1"/>
</dbReference>
<dbReference type="InterPro" id="IPR056580">
    <property type="entry name" value="Ufl1_dom"/>
</dbReference>
<evidence type="ECO:0000256" key="3">
    <source>
        <dbReference type="ARBA" id="ARBA00014160"/>
    </source>
</evidence>
<keyword evidence="5" id="KW-0833">Ubl conjugation pathway</keyword>
<evidence type="ECO:0000259" key="10">
    <source>
        <dbReference type="Pfam" id="PF25041"/>
    </source>
</evidence>
<feature type="domain" description="E3 UFM1-protein ligase 1-like" evidence="9">
    <location>
        <begin position="512"/>
        <end position="632"/>
    </location>
</feature>
<evidence type="ECO:0000256" key="2">
    <source>
        <dbReference type="ARBA" id="ARBA00010789"/>
    </source>
</evidence>
<feature type="compositionally biased region" description="Basic and acidic residues" evidence="7">
    <location>
        <begin position="428"/>
        <end position="440"/>
    </location>
</feature>
<comment type="similarity">
    <text evidence="2">Belongs to the UFL1 family.</text>
</comment>
<dbReference type="GO" id="GO:1990592">
    <property type="term" value="P:protein K69-linked ufmylation"/>
    <property type="evidence" value="ECO:0007669"/>
    <property type="project" value="TreeGrafter"/>
</dbReference>
<accession>A0A1D1V1F0</accession>
<organism evidence="11 12">
    <name type="scientific">Ramazzottius varieornatus</name>
    <name type="common">Water bear</name>
    <name type="synonym">Tardigrade</name>
    <dbReference type="NCBI Taxonomy" id="947166"/>
    <lineage>
        <taxon>Eukaryota</taxon>
        <taxon>Metazoa</taxon>
        <taxon>Ecdysozoa</taxon>
        <taxon>Tardigrada</taxon>
        <taxon>Eutardigrada</taxon>
        <taxon>Parachela</taxon>
        <taxon>Hypsibioidea</taxon>
        <taxon>Ramazzottiidae</taxon>
        <taxon>Ramazzottius</taxon>
    </lineage>
</organism>
<feature type="domain" description="E3 UFM1-protein ligase 1-like N-terminal" evidence="8">
    <location>
        <begin position="8"/>
        <end position="286"/>
    </location>
</feature>
<evidence type="ECO:0000313" key="11">
    <source>
        <dbReference type="EMBL" id="GAU95571.1"/>
    </source>
</evidence>
<dbReference type="AlphaFoldDB" id="A0A1D1V1F0"/>
<evidence type="ECO:0000256" key="5">
    <source>
        <dbReference type="ARBA" id="ARBA00022786"/>
    </source>
</evidence>
<dbReference type="GO" id="GO:0032434">
    <property type="term" value="P:regulation of proteasomal ubiquitin-dependent protein catabolic process"/>
    <property type="evidence" value="ECO:0007669"/>
    <property type="project" value="TreeGrafter"/>
</dbReference>
<sequence>MAVSTWEEVRRLATDFQRVQQGTSAQRLSERNCIEIVTSLMKLKLLDVIYTTDGKEYITPQHLLREIRDEIYISGGRVNVVDIAQALNVDLSHIENAAKELTKSDSSLQFVLGQLISSDYIASMADQVNEKLQEKGIVNLADLTLVFDLPGDFLLRIVNENLGMRIHGQRDTSNPRILLTDWLVARHRAVLRGALNASCRPVPIQNLIKEHSLNERITAVVVEELITLGEVSGTLSGKGSKDKSIFIPHVYITAQNAWVDAFLKSNRYIPYDAVKKLDISEPKAFLKNRYSTADFLFLTTCIVPESVLDQVENGIEDVASSGTWTEVSGLLPAGVDEADVAEVVTNLISSKKLKGVRLVNDTFVLADKMLEDSAKQFESLIEKVTEEEAVKHSSILMASTSAAKKAADDDTDSMVSSKKDRKGKKQPGKKETQGKSRKDSEQDEGSVQPPNFLKTAQIVLELQKIYKEAPYELLNSIAESIQSTLVAQYRHSLDTKARAIAASSVNDRKQSHKSIQDQINTTVWLMRLFSKGIEHFSSAADKKQLSKLLLRNIGSEIMNPLLLLVMDDLGMAIPEKTDFTPEARTKLILKLPEPQKSLFDKCNSASSADSIETFETSLLNLTESDALGMPIKNVDKKKEATMIEEHRKQLLEGIRSAQDVATALRLCCLALFLKKTGTPLEAPGKLVPQVMAILKPNLSVEQAGFLDTCREMVQGPGQFPRDQTQETIDKLLEMAS</sequence>
<evidence type="ECO:0000313" key="12">
    <source>
        <dbReference type="Proteomes" id="UP000186922"/>
    </source>
</evidence>
<comment type="function">
    <text evidence="1">E3 UFM1-protein ligase that mediates ufmylation of target proteins.</text>
</comment>
<evidence type="ECO:0000256" key="7">
    <source>
        <dbReference type="SAM" id="MobiDB-lite"/>
    </source>
</evidence>
<dbReference type="Pfam" id="PF25870">
    <property type="entry name" value="WHD_UFL1_5th"/>
    <property type="match status" value="1"/>
</dbReference>
<dbReference type="GO" id="GO:0005789">
    <property type="term" value="C:endoplasmic reticulum membrane"/>
    <property type="evidence" value="ECO:0007669"/>
    <property type="project" value="TreeGrafter"/>
</dbReference>
<feature type="region of interest" description="Disordered" evidence="7">
    <location>
        <begin position="401"/>
        <end position="449"/>
    </location>
</feature>
<comment type="caution">
    <text evidence="11">The sequence shown here is derived from an EMBL/GenBank/DDBJ whole genome shotgun (WGS) entry which is preliminary data.</text>
</comment>
<dbReference type="STRING" id="947166.A0A1D1V1F0"/>
<dbReference type="PANTHER" id="PTHR31057:SF0">
    <property type="entry name" value="E3 UFM1-PROTEIN LIGASE 1"/>
    <property type="match status" value="1"/>
</dbReference>
<dbReference type="InterPro" id="IPR056579">
    <property type="entry name" value="Ufl1_N"/>
</dbReference>
<evidence type="ECO:0000256" key="6">
    <source>
        <dbReference type="ARBA" id="ARBA00030452"/>
    </source>
</evidence>
<protein>
    <recommendedName>
        <fullName evidence="3">E3 UFM1-protein ligase 1 homolog</fullName>
    </recommendedName>
    <alternativeName>
        <fullName evidence="6">E3 UFM1-protein transferase 1 homolog</fullName>
    </alternativeName>
</protein>